<evidence type="ECO:0000259" key="3">
    <source>
        <dbReference type="Pfam" id="PF22335"/>
    </source>
</evidence>
<dbReference type="Gene3D" id="3.30.70.270">
    <property type="match status" value="1"/>
</dbReference>
<dbReference type="Pfam" id="PF22335">
    <property type="entry name" value="Cas10-Cmr2_palm2"/>
    <property type="match status" value="1"/>
</dbReference>
<dbReference type="GO" id="GO:0000166">
    <property type="term" value="F:nucleotide binding"/>
    <property type="evidence" value="ECO:0007669"/>
    <property type="project" value="UniProtKB-KW"/>
</dbReference>
<name>A0A6F8ZDI9_9FIRM</name>
<keyword evidence="2" id="KW-0051">Antiviral defense</keyword>
<dbReference type="EMBL" id="LR778114">
    <property type="protein sequence ID" value="CAB1127815.1"/>
    <property type="molecule type" value="Genomic_DNA"/>
</dbReference>
<evidence type="ECO:0000256" key="1">
    <source>
        <dbReference type="ARBA" id="ARBA00022741"/>
    </source>
</evidence>
<feature type="domain" description="Cas10/Cmr2 second palm" evidence="3">
    <location>
        <begin position="238"/>
        <end position="385"/>
    </location>
</feature>
<evidence type="ECO:0000256" key="2">
    <source>
        <dbReference type="ARBA" id="ARBA00023118"/>
    </source>
</evidence>
<keyword evidence="5" id="KW-1185">Reference proteome</keyword>
<reference evidence="4 5" key="1">
    <citation type="submission" date="2020-02" db="EMBL/GenBank/DDBJ databases">
        <authorList>
            <person name="Hogendoorn C."/>
        </authorList>
    </citation>
    <scope>NUCLEOTIDE SEQUENCE [LARGE SCALE GENOMIC DNA]</scope>
    <source>
        <strain evidence="4">R501</strain>
    </source>
</reference>
<sequence>MYLALLETSGNQAYIFAGNRLREAVGASYLVYAAGAEWPLEAAAAINTNHTGCLTQGKDRWAACREAWACPIEKDPSIRLEVLVAASGKALALARRAEDAEEWIARVTGQALRQAAGLEVTGVVSPCFDWDRQPLWEIERQLFQRLPAIRGARPGPLSRHQRLPVVAECESLGGPAAYRVLEKHEDGEPRVRLLSPEAYAKDKVRALGQQRLRQLNPRLSDLDGLESRMKDRHQVQWVALVHADGNRFGALFANLSQTLELKDPSRNRDYANALREFSRALDDAAVEAFQSMLREGRDTGEYLLPVIVAGDDVTFYLPAHGALQQVERFLQAYRDYTGSHPEFARWSKRPHLTMSAGVAVVKPHFPFYLAYGLAEALAASAKTGAGADDPDLPSCLDFHVLHDPGGRDLEAVRTRLEVHSLGEPARLWGGPYTVDGPGEAARFRWDRLKAMVEHLNSVDDNGDYRFPRRQAHWLREGLFQGRKEADRRLGLLAGRYDIGPLAVSKLPDGSPSLFGSVADGNGPVHTPFRDALEASAIWGEG</sequence>
<keyword evidence="1" id="KW-0547">Nucleotide-binding</keyword>
<proteinExistence type="predicted"/>
<dbReference type="KEGG" id="hfv:R50_0309"/>
<accession>A0A6F8ZDI9</accession>
<dbReference type="GO" id="GO:0051607">
    <property type="term" value="P:defense response to virus"/>
    <property type="evidence" value="ECO:0007669"/>
    <property type="project" value="UniProtKB-KW"/>
</dbReference>
<dbReference type="AlphaFoldDB" id="A0A6F8ZDI9"/>
<protein>
    <recommendedName>
        <fullName evidence="3">Cas10/Cmr2 second palm domain-containing protein</fullName>
    </recommendedName>
</protein>
<evidence type="ECO:0000313" key="4">
    <source>
        <dbReference type="EMBL" id="CAB1127815.1"/>
    </source>
</evidence>
<organism evidence="4 5">
    <name type="scientific">Candidatus Hydrogenisulfobacillus filiaventi</name>
    <dbReference type="NCBI Taxonomy" id="2707344"/>
    <lineage>
        <taxon>Bacteria</taxon>
        <taxon>Bacillati</taxon>
        <taxon>Bacillota</taxon>
        <taxon>Clostridia</taxon>
        <taxon>Eubacteriales</taxon>
        <taxon>Clostridiales Family XVII. Incertae Sedis</taxon>
        <taxon>Candidatus Hydrogenisulfobacillus</taxon>
    </lineage>
</organism>
<gene>
    <name evidence="4" type="ORF">R50_0309</name>
</gene>
<dbReference type="InterPro" id="IPR054767">
    <property type="entry name" value="Cas10-Cmr2_palm2"/>
</dbReference>
<dbReference type="InterPro" id="IPR043128">
    <property type="entry name" value="Rev_trsase/Diguanyl_cyclase"/>
</dbReference>
<dbReference type="Proteomes" id="UP000503399">
    <property type="component" value="Chromosome"/>
</dbReference>
<evidence type="ECO:0000313" key="5">
    <source>
        <dbReference type="Proteomes" id="UP000503399"/>
    </source>
</evidence>